<dbReference type="RefSeq" id="WP_114646777.1">
    <property type="nucleotide sequence ID" value="NZ_QQNH01000026.1"/>
</dbReference>
<dbReference type="PIRSF" id="PIRSF038991">
    <property type="entry name" value="Protein_AbrB"/>
    <property type="match status" value="1"/>
</dbReference>
<protein>
    <submittedName>
        <fullName evidence="2">AbrB family transcriptional regulator</fullName>
    </submittedName>
</protein>
<comment type="caution">
    <text evidence="2">The sequence shown here is derived from an EMBL/GenBank/DDBJ whole genome shotgun (WGS) entry which is preliminary data.</text>
</comment>
<dbReference type="OrthoDB" id="7157734at2"/>
<feature type="transmembrane region" description="Helical" evidence="1">
    <location>
        <begin position="85"/>
        <end position="105"/>
    </location>
</feature>
<dbReference type="Pfam" id="PF05145">
    <property type="entry name" value="AbrB"/>
    <property type="match status" value="1"/>
</dbReference>
<proteinExistence type="predicted"/>
<gene>
    <name evidence="2" type="ORF">DVH29_13825</name>
</gene>
<evidence type="ECO:0000256" key="1">
    <source>
        <dbReference type="SAM" id="Phobius"/>
    </source>
</evidence>
<feature type="transmembrane region" description="Helical" evidence="1">
    <location>
        <begin position="6"/>
        <end position="25"/>
    </location>
</feature>
<dbReference type="InterPro" id="IPR007820">
    <property type="entry name" value="AbrB_fam"/>
</dbReference>
<organism evidence="2 3">
    <name type="scientific">Pelagibacterium lacus</name>
    <dbReference type="NCBI Taxonomy" id="2282655"/>
    <lineage>
        <taxon>Bacteria</taxon>
        <taxon>Pseudomonadati</taxon>
        <taxon>Pseudomonadota</taxon>
        <taxon>Alphaproteobacteria</taxon>
        <taxon>Hyphomicrobiales</taxon>
        <taxon>Devosiaceae</taxon>
        <taxon>Pelagibacterium</taxon>
    </lineage>
</organism>
<accession>A0A369W422</accession>
<feature type="transmembrane region" description="Helical" evidence="1">
    <location>
        <begin position="290"/>
        <end position="309"/>
    </location>
</feature>
<keyword evidence="1" id="KW-0812">Transmembrane</keyword>
<dbReference type="GO" id="GO:0010468">
    <property type="term" value="P:regulation of gene expression"/>
    <property type="evidence" value="ECO:0007669"/>
    <property type="project" value="InterPro"/>
</dbReference>
<dbReference type="AlphaFoldDB" id="A0A369W422"/>
<feature type="transmembrane region" description="Helical" evidence="1">
    <location>
        <begin position="32"/>
        <end position="50"/>
    </location>
</feature>
<keyword evidence="1" id="KW-1133">Transmembrane helix</keyword>
<reference evidence="3" key="1">
    <citation type="submission" date="2018-07" db="EMBL/GenBank/DDBJ databases">
        <authorList>
            <person name="Liu B.-T."/>
            <person name="Du Z."/>
        </authorList>
    </citation>
    <scope>NUCLEOTIDE SEQUENCE [LARGE SCALE GENOMIC DNA]</scope>
    <source>
        <strain evidence="3">XYN52</strain>
    </source>
</reference>
<sequence length="353" mass="36865">MNTGMILRTLMTLAIAAVGSIAFGFFDIPGGVLMGAAFVVMIAAMLGAPVTMPDGVRNVLFVCVGLSMGANVAPDTLQLIGQWPVTLVALALELVVIVALCGWMLHRMFRFDSGTAFLSSFPGHLSFIMALATAGVGNPRQIVIIQVERVMALTLFAPIGALFLPVGQYAGASSEPMALHTLAIGVAGCALTGWIFTRLRMPAGYVLGSMLFATVMKLTGNFHGALPPLLVDLTFVGMGALIGSRFAGITRAEVVQAAWGGTVSMVLTITVTTLFALAVSRFVSMPIGQLWLGLSPGGLESMGALGIALGYDTAFIAAHHVARLLMLTLAIPIVVVALKRYSPPPAPRSVTPR</sequence>
<dbReference type="GO" id="GO:0016020">
    <property type="term" value="C:membrane"/>
    <property type="evidence" value="ECO:0007669"/>
    <property type="project" value="InterPro"/>
</dbReference>
<name>A0A369W422_9HYPH</name>
<dbReference type="EMBL" id="QQNH01000026">
    <property type="protein sequence ID" value="RDE08012.1"/>
    <property type="molecule type" value="Genomic_DNA"/>
</dbReference>
<keyword evidence="1" id="KW-0472">Membrane</keyword>
<dbReference type="PANTHER" id="PTHR38457:SF1">
    <property type="entry name" value="REGULATOR ABRB-RELATED"/>
    <property type="match status" value="1"/>
</dbReference>
<dbReference type="Proteomes" id="UP000253759">
    <property type="component" value="Unassembled WGS sequence"/>
</dbReference>
<feature type="transmembrane region" description="Helical" evidence="1">
    <location>
        <begin position="177"/>
        <end position="196"/>
    </location>
</feature>
<feature type="transmembrane region" description="Helical" evidence="1">
    <location>
        <begin position="321"/>
        <end position="338"/>
    </location>
</feature>
<evidence type="ECO:0000313" key="3">
    <source>
        <dbReference type="Proteomes" id="UP000253759"/>
    </source>
</evidence>
<keyword evidence="3" id="KW-1185">Reference proteome</keyword>
<feature type="transmembrane region" description="Helical" evidence="1">
    <location>
        <begin position="150"/>
        <end position="171"/>
    </location>
</feature>
<evidence type="ECO:0000313" key="2">
    <source>
        <dbReference type="EMBL" id="RDE08012.1"/>
    </source>
</evidence>
<dbReference type="PANTHER" id="PTHR38457">
    <property type="entry name" value="REGULATOR ABRB-RELATED"/>
    <property type="match status" value="1"/>
</dbReference>
<dbReference type="NCBIfam" id="TIGR03082">
    <property type="entry name" value="Gneg_AbrB_dup"/>
    <property type="match status" value="1"/>
</dbReference>
<feature type="transmembrane region" description="Helical" evidence="1">
    <location>
        <begin position="258"/>
        <end position="278"/>
    </location>
</feature>
<dbReference type="InterPro" id="IPR017516">
    <property type="entry name" value="AbrB_dup"/>
</dbReference>
<feature type="transmembrane region" description="Helical" evidence="1">
    <location>
        <begin position="226"/>
        <end position="246"/>
    </location>
</feature>